<evidence type="ECO:0000256" key="1">
    <source>
        <dbReference type="ARBA" id="ARBA00022553"/>
    </source>
</evidence>
<dbReference type="KEGG" id="sari:H5J25_13025"/>
<dbReference type="GO" id="GO:0000160">
    <property type="term" value="P:phosphorelay signal transduction system"/>
    <property type="evidence" value="ECO:0007669"/>
    <property type="project" value="InterPro"/>
</dbReference>
<accession>A0A974S3D3</accession>
<protein>
    <submittedName>
        <fullName evidence="4">Response regulator</fullName>
    </submittedName>
</protein>
<dbReference type="AlphaFoldDB" id="A0A974S3D3"/>
<dbReference type="SUPFAM" id="SSF52172">
    <property type="entry name" value="CheY-like"/>
    <property type="match status" value="1"/>
</dbReference>
<name>A0A974S3D3_9SPHN</name>
<dbReference type="Gene3D" id="3.40.50.2300">
    <property type="match status" value="1"/>
</dbReference>
<feature type="modified residue" description="4-aspartylphosphate" evidence="2">
    <location>
        <position position="53"/>
    </location>
</feature>
<dbReference type="Proteomes" id="UP000595894">
    <property type="component" value="Chromosome"/>
</dbReference>
<keyword evidence="1 2" id="KW-0597">Phosphoprotein</keyword>
<evidence type="ECO:0000259" key="3">
    <source>
        <dbReference type="PROSITE" id="PS50110"/>
    </source>
</evidence>
<dbReference type="PROSITE" id="PS50110">
    <property type="entry name" value="RESPONSE_REGULATORY"/>
    <property type="match status" value="1"/>
</dbReference>
<dbReference type="PANTHER" id="PTHR44591">
    <property type="entry name" value="STRESS RESPONSE REGULATOR PROTEIN 1"/>
    <property type="match status" value="1"/>
</dbReference>
<sequence length="116" mass="12457">MCHVLIIEDEPLIAMDIQDMLGRMGATSFAFAETEDEAIEAARVQRPDVITSDVILREGTGPNAVDCIQNEMGPLPVIFITATPGSCRPCPPPYCILCKPVGPAILSTAFHAVTPY</sequence>
<dbReference type="InterPro" id="IPR050595">
    <property type="entry name" value="Bact_response_regulator"/>
</dbReference>
<evidence type="ECO:0000313" key="5">
    <source>
        <dbReference type="Proteomes" id="UP000595894"/>
    </source>
</evidence>
<gene>
    <name evidence="4" type="ORF">H5J25_13025</name>
</gene>
<dbReference type="SMART" id="SM00448">
    <property type="entry name" value="REC"/>
    <property type="match status" value="1"/>
</dbReference>
<reference evidence="5" key="1">
    <citation type="submission" date="2020-09" db="EMBL/GenBank/DDBJ databases">
        <title>Sphingomonas sp., a new species isolated from pork steak.</title>
        <authorList>
            <person name="Heidler von Heilborn D."/>
        </authorList>
    </citation>
    <scope>NUCLEOTIDE SEQUENCE [LARGE SCALE GENOMIC DNA]</scope>
</reference>
<dbReference type="EMBL" id="CP061035">
    <property type="protein sequence ID" value="QQV76393.1"/>
    <property type="molecule type" value="Genomic_DNA"/>
</dbReference>
<organism evidence="4 5">
    <name type="scientific">Sphingomonas aliaeris</name>
    <dbReference type="NCBI Taxonomy" id="2759526"/>
    <lineage>
        <taxon>Bacteria</taxon>
        <taxon>Pseudomonadati</taxon>
        <taxon>Pseudomonadota</taxon>
        <taxon>Alphaproteobacteria</taxon>
        <taxon>Sphingomonadales</taxon>
        <taxon>Sphingomonadaceae</taxon>
        <taxon>Sphingomonas</taxon>
    </lineage>
</organism>
<evidence type="ECO:0000313" key="4">
    <source>
        <dbReference type="EMBL" id="QQV76393.1"/>
    </source>
</evidence>
<dbReference type="PANTHER" id="PTHR44591:SF20">
    <property type="entry name" value="PROTEIN PILH"/>
    <property type="match status" value="1"/>
</dbReference>
<dbReference type="InterPro" id="IPR001789">
    <property type="entry name" value="Sig_transdc_resp-reg_receiver"/>
</dbReference>
<keyword evidence="5" id="KW-1185">Reference proteome</keyword>
<dbReference type="Pfam" id="PF00072">
    <property type="entry name" value="Response_reg"/>
    <property type="match status" value="1"/>
</dbReference>
<dbReference type="RefSeq" id="WP_202091643.1">
    <property type="nucleotide sequence ID" value="NZ_CP061035.1"/>
</dbReference>
<feature type="domain" description="Response regulatory" evidence="3">
    <location>
        <begin position="3"/>
        <end position="114"/>
    </location>
</feature>
<proteinExistence type="predicted"/>
<evidence type="ECO:0000256" key="2">
    <source>
        <dbReference type="PROSITE-ProRule" id="PRU00169"/>
    </source>
</evidence>
<dbReference type="InterPro" id="IPR011006">
    <property type="entry name" value="CheY-like_superfamily"/>
</dbReference>